<proteinExistence type="predicted"/>
<dbReference type="AlphaFoldDB" id="A0A0Q0YH96"/>
<feature type="transmembrane region" description="Helical" evidence="1">
    <location>
        <begin position="34"/>
        <end position="53"/>
    </location>
</feature>
<keyword evidence="1" id="KW-1133">Transmembrane helix</keyword>
<name>A0A0Q0YH96_9CORY</name>
<sequence>MRLSKPVKSALVYVGGLLLGLLVSWLSLLLSLNILLVGVAVYIAFVVGSGVIVRKVADSASLAAWLWGVATAFVIAVCWIMFVVVPFSQGMESM</sequence>
<dbReference type="RefSeq" id="WP_055178335.1">
    <property type="nucleotide sequence ID" value="NZ_LKEV01000005.1"/>
</dbReference>
<evidence type="ECO:0000313" key="2">
    <source>
        <dbReference type="EMBL" id="KQB86005.1"/>
    </source>
</evidence>
<feature type="transmembrane region" description="Helical" evidence="1">
    <location>
        <begin position="65"/>
        <end position="87"/>
    </location>
</feature>
<protein>
    <recommendedName>
        <fullName evidence="4">DUF4190 domain-containing protein</fullName>
    </recommendedName>
</protein>
<evidence type="ECO:0000313" key="3">
    <source>
        <dbReference type="Proteomes" id="UP000050488"/>
    </source>
</evidence>
<dbReference type="PATRIC" id="fig|1544413.3.peg.1756"/>
<keyword evidence="3" id="KW-1185">Reference proteome</keyword>
<keyword evidence="1" id="KW-0812">Transmembrane</keyword>
<keyword evidence="1" id="KW-0472">Membrane</keyword>
<gene>
    <name evidence="2" type="ORF">Clow_01747</name>
</gene>
<dbReference type="EMBL" id="LKEV01000005">
    <property type="protein sequence ID" value="KQB86005.1"/>
    <property type="molecule type" value="Genomic_DNA"/>
</dbReference>
<reference evidence="2 3" key="1">
    <citation type="submission" date="2015-10" db="EMBL/GenBank/DDBJ databases">
        <title>Corynebacteirum lowii and Corynebacterium oculi species nova, derived from human clinical disease and and emended description of Corynebacterium mastiditis.</title>
        <authorList>
            <person name="Bernard K."/>
            <person name="Pacheco A.L."/>
            <person name="Mcdougall C."/>
            <person name="Burtx T."/>
            <person name="Weibe D."/>
            <person name="Tyler S."/>
            <person name="Olson A.B."/>
            <person name="Cnockaert M."/>
            <person name="Eguchi H."/>
            <person name="Kuwahara T."/>
            <person name="Nakayama-Imaohji H."/>
            <person name="Boudewijins M."/>
            <person name="Van Hoecke F."/>
            <person name="Bernier A.-M."/>
            <person name="Vandamme P."/>
        </authorList>
    </citation>
    <scope>NUCLEOTIDE SEQUENCE [LARGE SCALE GENOMIC DNA]</scope>
    <source>
        <strain evidence="2 3">NML 130206</strain>
    </source>
</reference>
<evidence type="ECO:0000256" key="1">
    <source>
        <dbReference type="SAM" id="Phobius"/>
    </source>
</evidence>
<accession>A0A0Q0YH96</accession>
<dbReference type="Proteomes" id="UP000050488">
    <property type="component" value="Unassembled WGS sequence"/>
</dbReference>
<organism evidence="2 3">
    <name type="scientific">Corynebacterium lowii</name>
    <dbReference type="NCBI Taxonomy" id="1544413"/>
    <lineage>
        <taxon>Bacteria</taxon>
        <taxon>Bacillati</taxon>
        <taxon>Actinomycetota</taxon>
        <taxon>Actinomycetes</taxon>
        <taxon>Mycobacteriales</taxon>
        <taxon>Corynebacteriaceae</taxon>
        <taxon>Corynebacterium</taxon>
    </lineage>
</organism>
<evidence type="ECO:0008006" key="4">
    <source>
        <dbReference type="Google" id="ProtNLM"/>
    </source>
</evidence>
<feature type="transmembrane region" description="Helical" evidence="1">
    <location>
        <begin position="10"/>
        <end position="28"/>
    </location>
</feature>
<comment type="caution">
    <text evidence="2">The sequence shown here is derived from an EMBL/GenBank/DDBJ whole genome shotgun (WGS) entry which is preliminary data.</text>
</comment>